<organism evidence="5 6">
    <name type="scientific">Aspergillus carbonarius (strain ITEM 5010)</name>
    <dbReference type="NCBI Taxonomy" id="602072"/>
    <lineage>
        <taxon>Eukaryota</taxon>
        <taxon>Fungi</taxon>
        <taxon>Dikarya</taxon>
        <taxon>Ascomycota</taxon>
        <taxon>Pezizomycotina</taxon>
        <taxon>Eurotiomycetes</taxon>
        <taxon>Eurotiomycetidae</taxon>
        <taxon>Eurotiales</taxon>
        <taxon>Aspergillaceae</taxon>
        <taxon>Aspergillus</taxon>
        <taxon>Aspergillus subgen. Circumdati</taxon>
    </lineage>
</organism>
<gene>
    <name evidence="5" type="ORF">ASPCADRAFT_163934</name>
</gene>
<protein>
    <recommendedName>
        <fullName evidence="3">Carboxylic ester hydrolase</fullName>
        <ecNumber evidence="3">3.1.1.-</ecNumber>
    </recommendedName>
</protein>
<dbReference type="EMBL" id="KV907496">
    <property type="protein sequence ID" value="OOF97871.1"/>
    <property type="molecule type" value="Genomic_DNA"/>
</dbReference>
<comment type="similarity">
    <text evidence="1 3">Belongs to the type-B carboxylesterase/lipase family.</text>
</comment>
<dbReference type="Proteomes" id="UP000188318">
    <property type="component" value="Unassembled WGS sequence"/>
</dbReference>
<dbReference type="VEuPathDB" id="FungiDB:ASPCADRAFT_163934"/>
<keyword evidence="6" id="KW-1185">Reference proteome</keyword>
<evidence type="ECO:0000256" key="1">
    <source>
        <dbReference type="ARBA" id="ARBA00005964"/>
    </source>
</evidence>
<dbReference type="InterPro" id="IPR029058">
    <property type="entry name" value="AB_hydrolase_fold"/>
</dbReference>
<dbReference type="GO" id="GO:0016787">
    <property type="term" value="F:hydrolase activity"/>
    <property type="evidence" value="ECO:0007669"/>
    <property type="project" value="UniProtKB-KW"/>
</dbReference>
<proteinExistence type="inferred from homology"/>
<dbReference type="AlphaFoldDB" id="A0A1R3RTR5"/>
<dbReference type="OMA" id="RIMLGEC"/>
<evidence type="ECO:0000313" key="5">
    <source>
        <dbReference type="EMBL" id="OOF97871.1"/>
    </source>
</evidence>
<feature type="domain" description="Carboxylesterase type B" evidence="4">
    <location>
        <begin position="15"/>
        <end position="487"/>
    </location>
</feature>
<name>A0A1R3RTR5_ASPC5</name>
<dbReference type="PANTHER" id="PTHR43142">
    <property type="entry name" value="CARBOXYLIC ESTER HYDROLASE"/>
    <property type="match status" value="1"/>
</dbReference>
<dbReference type="InterPro" id="IPR019826">
    <property type="entry name" value="Carboxylesterase_B_AS"/>
</dbReference>
<reference evidence="6" key="1">
    <citation type="journal article" date="2017" name="Genome Biol.">
        <title>Comparative genomics reveals high biological diversity and specific adaptations in the industrially and medically important fungal genus Aspergillus.</title>
        <authorList>
            <person name="de Vries R.P."/>
            <person name="Riley R."/>
            <person name="Wiebenga A."/>
            <person name="Aguilar-Osorio G."/>
            <person name="Amillis S."/>
            <person name="Uchima C.A."/>
            <person name="Anderluh G."/>
            <person name="Asadollahi M."/>
            <person name="Askin M."/>
            <person name="Barry K."/>
            <person name="Battaglia E."/>
            <person name="Bayram O."/>
            <person name="Benocci T."/>
            <person name="Braus-Stromeyer S.A."/>
            <person name="Caldana C."/>
            <person name="Canovas D."/>
            <person name="Cerqueira G.C."/>
            <person name="Chen F."/>
            <person name="Chen W."/>
            <person name="Choi C."/>
            <person name="Clum A."/>
            <person name="Dos Santos R.A."/>
            <person name="Damasio A.R."/>
            <person name="Diallinas G."/>
            <person name="Emri T."/>
            <person name="Fekete E."/>
            <person name="Flipphi M."/>
            <person name="Freyberg S."/>
            <person name="Gallo A."/>
            <person name="Gournas C."/>
            <person name="Habgood R."/>
            <person name="Hainaut M."/>
            <person name="Harispe M.L."/>
            <person name="Henrissat B."/>
            <person name="Hilden K.S."/>
            <person name="Hope R."/>
            <person name="Hossain A."/>
            <person name="Karabika E."/>
            <person name="Karaffa L."/>
            <person name="Karanyi Z."/>
            <person name="Krasevec N."/>
            <person name="Kuo A."/>
            <person name="Kusch H."/>
            <person name="LaButti K."/>
            <person name="Lagendijk E.L."/>
            <person name="Lapidus A."/>
            <person name="Levasseur A."/>
            <person name="Lindquist E."/>
            <person name="Lipzen A."/>
            <person name="Logrieco A.F."/>
            <person name="MacCabe A."/>
            <person name="Maekelae M.R."/>
            <person name="Malavazi I."/>
            <person name="Melin P."/>
            <person name="Meyer V."/>
            <person name="Mielnichuk N."/>
            <person name="Miskei M."/>
            <person name="Molnar A.P."/>
            <person name="Mule G."/>
            <person name="Ngan C.Y."/>
            <person name="Orejas M."/>
            <person name="Orosz E."/>
            <person name="Ouedraogo J.P."/>
            <person name="Overkamp K.M."/>
            <person name="Park H.-S."/>
            <person name="Perrone G."/>
            <person name="Piumi F."/>
            <person name="Punt P.J."/>
            <person name="Ram A.F."/>
            <person name="Ramon A."/>
            <person name="Rauscher S."/>
            <person name="Record E."/>
            <person name="Riano-Pachon D.M."/>
            <person name="Robert V."/>
            <person name="Roehrig J."/>
            <person name="Ruller R."/>
            <person name="Salamov A."/>
            <person name="Salih N.S."/>
            <person name="Samson R.A."/>
            <person name="Sandor E."/>
            <person name="Sanguinetti M."/>
            <person name="Schuetze T."/>
            <person name="Sepcic K."/>
            <person name="Shelest E."/>
            <person name="Sherlock G."/>
            <person name="Sophianopoulou V."/>
            <person name="Squina F.M."/>
            <person name="Sun H."/>
            <person name="Susca A."/>
            <person name="Todd R.B."/>
            <person name="Tsang A."/>
            <person name="Unkles S.E."/>
            <person name="van de Wiele N."/>
            <person name="van Rossen-Uffink D."/>
            <person name="Oliveira J.V."/>
            <person name="Vesth T.C."/>
            <person name="Visser J."/>
            <person name="Yu J.-H."/>
            <person name="Zhou M."/>
            <person name="Andersen M.R."/>
            <person name="Archer D.B."/>
            <person name="Baker S.E."/>
            <person name="Benoit I."/>
            <person name="Brakhage A.A."/>
            <person name="Braus G.H."/>
            <person name="Fischer R."/>
            <person name="Frisvad J.C."/>
            <person name="Goldman G.H."/>
            <person name="Houbraken J."/>
            <person name="Oakley B."/>
            <person name="Pocsi I."/>
            <person name="Scazzocchio C."/>
            <person name="Seiboth B."/>
            <person name="vanKuyk P.A."/>
            <person name="Wortman J."/>
            <person name="Dyer P.S."/>
            <person name="Grigoriev I.V."/>
        </authorList>
    </citation>
    <scope>NUCLEOTIDE SEQUENCE [LARGE SCALE GENOMIC DNA]</scope>
    <source>
        <strain evidence="6">ITEM 5010</strain>
    </source>
</reference>
<sequence>METSQYPYLKSLDHRGYVKGATLHSKATGKPLCHYFGGVRYALPPPERWRKALKLPDSYSYGTKDQPASCDGDTGVCPQPSFLNRSYTKGYTEDCFESTVWVPLGEPPKGGWPVLFFIHGGWLQFGHPNGFSAAALLGDAGLNAIVVVPAYRLNVFGFLYSSEIEKDASSVGETVGNYGFWDQRLALEWTRDNIGLFGGDPSQITVSGYSAGAYSTFYQLAYDLQFPDDQAIIKRACIWSNAAAVQPKSPASAQVQFNQLLSALDIPASLSWTEKLSRLRAVPSETLIPAAMSVEIHQYRPTSDSVFIQPTLFKSLDNGEFARKLSARNIRIMLGECRDERHLYAAWLPPQNTLPSLRQRLLADYPRPVVDTIINLHYPDGKLPACCKNWDNDAFGRIYANMQVHHMQRGLIHSLASGGASHLLYRYRIEYRVKCADTTIPPSWDVTHATDQYIWFWGNGEVLEPEEKTIVRRALIDPFIKFVHGEADIQWGTTSHRELRTLKPDGSVQIVQDMFWNEAMRVWKALREVGEPDASNAKL</sequence>
<dbReference type="OrthoDB" id="6846267at2759"/>
<dbReference type="Pfam" id="PF00135">
    <property type="entry name" value="COesterase"/>
    <property type="match status" value="1"/>
</dbReference>
<dbReference type="STRING" id="602072.A0A1R3RTR5"/>
<keyword evidence="2 3" id="KW-0378">Hydrolase</keyword>
<dbReference type="InterPro" id="IPR002018">
    <property type="entry name" value="CarbesteraseB"/>
</dbReference>
<evidence type="ECO:0000256" key="2">
    <source>
        <dbReference type="ARBA" id="ARBA00022801"/>
    </source>
</evidence>
<evidence type="ECO:0000259" key="4">
    <source>
        <dbReference type="Pfam" id="PF00135"/>
    </source>
</evidence>
<dbReference type="EC" id="3.1.1.-" evidence="3"/>
<dbReference type="PANTHER" id="PTHR43142:SF4">
    <property type="entry name" value="CARBOXYLIC ESTER HYDROLASE"/>
    <property type="match status" value="1"/>
</dbReference>
<accession>A0A1R3RTR5</accession>
<dbReference type="SUPFAM" id="SSF53474">
    <property type="entry name" value="alpha/beta-Hydrolases"/>
    <property type="match status" value="1"/>
</dbReference>
<evidence type="ECO:0000313" key="6">
    <source>
        <dbReference type="Proteomes" id="UP000188318"/>
    </source>
</evidence>
<dbReference type="Gene3D" id="3.40.50.1820">
    <property type="entry name" value="alpha/beta hydrolase"/>
    <property type="match status" value="1"/>
</dbReference>
<dbReference type="PROSITE" id="PS00122">
    <property type="entry name" value="CARBOXYLESTERASE_B_1"/>
    <property type="match status" value="1"/>
</dbReference>
<evidence type="ECO:0000256" key="3">
    <source>
        <dbReference type="RuleBase" id="RU361235"/>
    </source>
</evidence>